<comment type="caution">
    <text evidence="1">The sequence shown here is derived from an EMBL/GenBank/DDBJ whole genome shotgun (WGS) entry which is preliminary data.</text>
</comment>
<name>A0A3M7QYQ2_BRAPC</name>
<dbReference type="Proteomes" id="UP000276133">
    <property type="component" value="Unassembled WGS sequence"/>
</dbReference>
<protein>
    <submittedName>
        <fullName evidence="1">Uncharacterized protein</fullName>
    </submittedName>
</protein>
<evidence type="ECO:0000313" key="1">
    <source>
        <dbReference type="EMBL" id="RNA16138.1"/>
    </source>
</evidence>
<keyword evidence="2" id="KW-1185">Reference proteome</keyword>
<organism evidence="1 2">
    <name type="scientific">Brachionus plicatilis</name>
    <name type="common">Marine rotifer</name>
    <name type="synonym">Brachionus muelleri</name>
    <dbReference type="NCBI Taxonomy" id="10195"/>
    <lineage>
        <taxon>Eukaryota</taxon>
        <taxon>Metazoa</taxon>
        <taxon>Spiralia</taxon>
        <taxon>Gnathifera</taxon>
        <taxon>Rotifera</taxon>
        <taxon>Eurotatoria</taxon>
        <taxon>Monogononta</taxon>
        <taxon>Pseudotrocha</taxon>
        <taxon>Ploima</taxon>
        <taxon>Brachionidae</taxon>
        <taxon>Brachionus</taxon>
    </lineage>
</organism>
<sequence length="69" mass="7707">MIIEEEGSGAIESASEYSGVWTGDEELVYLEKRNLSRSLLGIVALWNMVLGLKGSSQNHFRRHRGSEVL</sequence>
<dbReference type="EMBL" id="REGN01004801">
    <property type="protein sequence ID" value="RNA16138.1"/>
    <property type="molecule type" value="Genomic_DNA"/>
</dbReference>
<accession>A0A3M7QYQ2</accession>
<reference evidence="1 2" key="1">
    <citation type="journal article" date="2018" name="Sci. Rep.">
        <title>Genomic signatures of local adaptation to the degree of environmental predictability in rotifers.</title>
        <authorList>
            <person name="Franch-Gras L."/>
            <person name="Hahn C."/>
            <person name="Garcia-Roger E.M."/>
            <person name="Carmona M.J."/>
            <person name="Serra M."/>
            <person name="Gomez A."/>
        </authorList>
    </citation>
    <scope>NUCLEOTIDE SEQUENCE [LARGE SCALE GENOMIC DNA]</scope>
    <source>
        <strain evidence="1">HYR1</strain>
    </source>
</reference>
<evidence type="ECO:0000313" key="2">
    <source>
        <dbReference type="Proteomes" id="UP000276133"/>
    </source>
</evidence>
<dbReference type="AlphaFoldDB" id="A0A3M7QYQ2"/>
<proteinExistence type="predicted"/>
<gene>
    <name evidence="1" type="ORF">BpHYR1_036712</name>
</gene>